<evidence type="ECO:0000256" key="11">
    <source>
        <dbReference type="ARBA" id="ARBA00023225"/>
    </source>
</evidence>
<comment type="similarity">
    <text evidence="1 12">Belongs to the FliP/MopC/SpaP family.</text>
</comment>
<keyword evidence="5 12" id="KW-0812">Transmembrane</keyword>
<dbReference type="NCBIfam" id="TIGR01103">
    <property type="entry name" value="fliP"/>
    <property type="match status" value="1"/>
</dbReference>
<dbReference type="PANTHER" id="PTHR30587:SF0">
    <property type="entry name" value="FLAGELLAR BIOSYNTHETIC PROTEIN FLIP"/>
    <property type="match status" value="1"/>
</dbReference>
<evidence type="ECO:0000256" key="10">
    <source>
        <dbReference type="ARBA" id="ARBA00023143"/>
    </source>
</evidence>
<keyword evidence="13" id="KW-0969">Cilium</keyword>
<keyword evidence="9 12" id="KW-0472">Membrane</keyword>
<keyword evidence="3 12" id="KW-0813">Transport</keyword>
<evidence type="ECO:0000256" key="12">
    <source>
        <dbReference type="RuleBase" id="RU362069"/>
    </source>
</evidence>
<comment type="function">
    <text evidence="12">Plays a role in the flagellum-specific transport system.</text>
</comment>
<evidence type="ECO:0000256" key="9">
    <source>
        <dbReference type="ARBA" id="ARBA00023136"/>
    </source>
</evidence>
<accession>A0A1R4GLF6</accession>
<evidence type="ECO:0000256" key="5">
    <source>
        <dbReference type="ARBA" id="ARBA00022692"/>
    </source>
</evidence>
<protein>
    <recommendedName>
        <fullName evidence="2 12">Flagellar biosynthetic protein FliP</fullName>
    </recommendedName>
</protein>
<dbReference type="PRINTS" id="PR01302">
    <property type="entry name" value="TYPE3IMPPROT"/>
</dbReference>
<proteinExistence type="inferred from homology"/>
<dbReference type="PROSITE" id="PS01061">
    <property type="entry name" value="FLIP_2"/>
    <property type="match status" value="1"/>
</dbReference>
<evidence type="ECO:0000256" key="6">
    <source>
        <dbReference type="ARBA" id="ARBA00022795"/>
    </source>
</evidence>
<feature type="transmembrane region" description="Helical" evidence="12">
    <location>
        <begin position="203"/>
        <end position="225"/>
    </location>
</feature>
<dbReference type="GO" id="GO:0009306">
    <property type="term" value="P:protein secretion"/>
    <property type="evidence" value="ECO:0007669"/>
    <property type="project" value="UniProtKB-UniRule"/>
</dbReference>
<evidence type="ECO:0000256" key="4">
    <source>
        <dbReference type="ARBA" id="ARBA00022475"/>
    </source>
</evidence>
<keyword evidence="10" id="KW-0975">Bacterial flagellum</keyword>
<dbReference type="EMBL" id="FUIE01000079">
    <property type="protein sequence ID" value="SJM68989.1"/>
    <property type="molecule type" value="Genomic_DNA"/>
</dbReference>
<evidence type="ECO:0000256" key="7">
    <source>
        <dbReference type="ARBA" id="ARBA00022927"/>
    </source>
</evidence>
<dbReference type="Pfam" id="PF00813">
    <property type="entry name" value="FliP"/>
    <property type="match status" value="1"/>
</dbReference>
<evidence type="ECO:0000256" key="1">
    <source>
        <dbReference type="ARBA" id="ARBA00006257"/>
    </source>
</evidence>
<evidence type="ECO:0000313" key="13">
    <source>
        <dbReference type="EMBL" id="SJM68989.1"/>
    </source>
</evidence>
<dbReference type="NCBIfam" id="NF009438">
    <property type="entry name" value="PRK12797.1"/>
    <property type="match status" value="1"/>
</dbReference>
<keyword evidence="7 12" id="KW-0653">Protein transport</keyword>
<keyword evidence="13" id="KW-0282">Flagellum</keyword>
<evidence type="ECO:0000256" key="8">
    <source>
        <dbReference type="ARBA" id="ARBA00022989"/>
    </source>
</evidence>
<dbReference type="GO" id="GO:0044781">
    <property type="term" value="P:bacterial-type flagellum organization"/>
    <property type="evidence" value="ECO:0007669"/>
    <property type="project" value="UniProtKB-UniRule"/>
</dbReference>
<comment type="subcellular location">
    <subcellularLocation>
        <location evidence="12">Cell membrane</location>
        <topology evidence="12">Multi-pass membrane protein</topology>
    </subcellularLocation>
    <subcellularLocation>
        <location evidence="12">Bacterial flagellum basal body</location>
    </subcellularLocation>
</comment>
<name>A0A1R4GLF6_BREDI</name>
<feature type="transmembrane region" description="Helical" evidence="12">
    <location>
        <begin position="107"/>
        <end position="126"/>
    </location>
</feature>
<keyword evidence="13" id="KW-0966">Cell projection</keyword>
<keyword evidence="6 12" id="KW-1005">Bacterial flagellum biogenesis</keyword>
<dbReference type="InterPro" id="IPR005838">
    <property type="entry name" value="T3SS_IM_P"/>
</dbReference>
<reference evidence="13 14" key="1">
    <citation type="submission" date="2017-02" db="EMBL/GenBank/DDBJ databases">
        <authorList>
            <person name="Peterson S.W."/>
        </authorList>
    </citation>
    <scope>NUCLEOTIDE SEQUENCE [LARGE SCALE GENOMIC DNA]</scope>
    <source>
        <strain evidence="13 14">3F5N</strain>
    </source>
</reference>
<dbReference type="AlphaFoldDB" id="A0A1R4GLF6"/>
<dbReference type="InterPro" id="IPR005837">
    <property type="entry name" value="FliP"/>
</dbReference>
<dbReference type="PRINTS" id="PR00951">
    <property type="entry name" value="FLGBIOSNFLIP"/>
</dbReference>
<organism evidence="13 14">
    <name type="scientific">Brevundimonas diminuta 3F5N</name>
    <dbReference type="NCBI Taxonomy" id="1255603"/>
    <lineage>
        <taxon>Bacteria</taxon>
        <taxon>Pseudomonadati</taxon>
        <taxon>Pseudomonadota</taxon>
        <taxon>Alphaproteobacteria</taxon>
        <taxon>Caulobacterales</taxon>
        <taxon>Caulobacteraceae</taxon>
        <taxon>Brevundimonas</taxon>
    </lineage>
</organism>
<dbReference type="GO" id="GO:0009425">
    <property type="term" value="C:bacterial-type flagellum basal body"/>
    <property type="evidence" value="ECO:0007669"/>
    <property type="project" value="UniProtKB-SubCell"/>
</dbReference>
<feature type="transmembrane region" description="Helical" evidence="12">
    <location>
        <begin position="62"/>
        <end position="95"/>
    </location>
</feature>
<dbReference type="PANTHER" id="PTHR30587">
    <property type="entry name" value="FLAGELLAR BIOSYNTHETIC PROTEIN FLIP"/>
    <property type="match status" value="1"/>
</dbReference>
<keyword evidence="11 12" id="KW-1006">Bacterial flagellum protein export</keyword>
<gene>
    <name evidence="12" type="primary">fliP</name>
    <name evidence="13" type="ORF">FM111_13765</name>
</gene>
<evidence type="ECO:0000256" key="2">
    <source>
        <dbReference type="ARBA" id="ARBA00021714"/>
    </source>
</evidence>
<dbReference type="Proteomes" id="UP000195766">
    <property type="component" value="Unassembled WGS sequence"/>
</dbReference>
<evidence type="ECO:0000256" key="3">
    <source>
        <dbReference type="ARBA" id="ARBA00022448"/>
    </source>
</evidence>
<keyword evidence="8 12" id="KW-1133">Transmembrane helix</keyword>
<sequence>MKRPALFGMPTRAELKRAALLSLITTALCLVWPLGALAQEAAQSGSAINIDLGSGAGLTQRVVQLVGLMTVLSLAPSIVIMTTSFVRIVVVLSLLRTALGMQQSPPNAVLVSLALFLSAIVMGPTWQDAYDSGVRPLMDQQMELPQAFDAASEPVKTFMLAQVKPDDLALFTRLSRVEAPADMQDLPLRVVTPAFMISELKTAFTIGFLLFVPFLVIDLVVASVLMSMGMMMLPPVVVSLPFKLIFFVLVDGWRLVAGSLVESFQRASGTG</sequence>
<dbReference type="GO" id="GO:0005886">
    <property type="term" value="C:plasma membrane"/>
    <property type="evidence" value="ECO:0007669"/>
    <property type="project" value="UniProtKB-SubCell"/>
</dbReference>
<keyword evidence="4 12" id="KW-1003">Cell membrane</keyword>
<evidence type="ECO:0000313" key="14">
    <source>
        <dbReference type="Proteomes" id="UP000195766"/>
    </source>
</evidence>
<feature type="transmembrane region" description="Helical" evidence="12">
    <location>
        <begin position="232"/>
        <end position="250"/>
    </location>
</feature>